<keyword evidence="2" id="KW-0614">Plasmid</keyword>
<organism evidence="2 3">
    <name type="scientific">Mesorhizobium huakuii</name>
    <dbReference type="NCBI Taxonomy" id="28104"/>
    <lineage>
        <taxon>Bacteria</taxon>
        <taxon>Pseudomonadati</taxon>
        <taxon>Pseudomonadota</taxon>
        <taxon>Alphaproteobacteria</taxon>
        <taxon>Hyphomicrobiales</taxon>
        <taxon>Phyllobacteriaceae</taxon>
        <taxon>Mesorhizobium</taxon>
    </lineage>
</organism>
<proteinExistence type="predicted"/>
<sequence length="236" mass="26497">MTEAFSASDAAWLSICNAPLGTWRMPRTAWPAVPKTSIRGLRFFAHAPGFTGQLPGPESYAHTRLKIDVVKAARAMGFRAELEAWGTDGAGAEWIADVLVFLADGRRVAFEVQLSSQHLDDFLTRTERYRRSGVTCCWIMSERPVAWRLTKALSYKNSQYRRETGEVLCDCEELVPFAIELAGKDAYPDVLPPVRFGRGRHIKRMALTEAVAGMLHGFPSWQLPDWHWKASQVSVD</sequence>
<dbReference type="InterPro" id="IPR010330">
    <property type="entry name" value="CoiA_nuc"/>
</dbReference>
<evidence type="ECO:0000313" key="3">
    <source>
        <dbReference type="Proteomes" id="UP000515465"/>
    </source>
</evidence>
<evidence type="ECO:0000259" key="1">
    <source>
        <dbReference type="Pfam" id="PF06054"/>
    </source>
</evidence>
<accession>A0A7G6T5I7</accession>
<gene>
    <name evidence="2" type="ORF">HB778_38530</name>
</gene>
<protein>
    <recommendedName>
        <fullName evidence="1">Competence protein CoiA nuclease-like domain-containing protein</fullName>
    </recommendedName>
</protein>
<evidence type="ECO:0000313" key="2">
    <source>
        <dbReference type="EMBL" id="QND62019.1"/>
    </source>
</evidence>
<geneLocation type="plasmid" evidence="2 3">
    <name>p_1</name>
</geneLocation>
<feature type="domain" description="Competence protein CoiA nuclease-like" evidence="1">
    <location>
        <begin position="58"/>
        <end position="158"/>
    </location>
</feature>
<dbReference type="EMBL" id="CP050299">
    <property type="protein sequence ID" value="QND62019.1"/>
    <property type="molecule type" value="Genomic_DNA"/>
</dbReference>
<dbReference type="Proteomes" id="UP000515465">
    <property type="component" value="Plasmid p_1"/>
</dbReference>
<dbReference type="RefSeq" id="WP_183455317.1">
    <property type="nucleotide sequence ID" value="NZ_CP050299.1"/>
</dbReference>
<reference evidence="3" key="1">
    <citation type="journal article" date="2020" name="Mol. Plant Microbe">
        <title>Rhizobial microsymbionts of the narrowly endemic Oxytropis species growing in Kamchatka are characterized by significant genetic diversity and possess a set of genes that are associated with T3SS and T6SS secretion systems and can affect the development of symbiosis.</title>
        <authorList>
            <person name="Safronova V."/>
            <person name="Guro P."/>
            <person name="Sazanova A."/>
            <person name="Kuznetsova I."/>
            <person name="Belimov A."/>
            <person name="Yakubov V."/>
            <person name="Chirak E."/>
            <person name="Afonin A."/>
            <person name="Gogolev Y."/>
            <person name="Andronov E."/>
            <person name="Tikhonovich I."/>
        </authorList>
    </citation>
    <scope>NUCLEOTIDE SEQUENCE [LARGE SCALE GENOMIC DNA]</scope>
    <source>
        <strain evidence="3">583</strain>
        <plasmid evidence="3">p_1</plasmid>
    </source>
</reference>
<dbReference type="Pfam" id="PF06054">
    <property type="entry name" value="CoiA_nuc"/>
    <property type="match status" value="1"/>
</dbReference>
<dbReference type="AlphaFoldDB" id="A0A7G6T5I7"/>
<name>A0A7G6T5I7_9HYPH</name>